<evidence type="ECO:0000256" key="7">
    <source>
        <dbReference type="ARBA" id="ARBA00022475"/>
    </source>
</evidence>
<evidence type="ECO:0000256" key="12">
    <source>
        <dbReference type="ARBA" id="ARBA00022989"/>
    </source>
</evidence>
<dbReference type="NCBIfam" id="TIGR00317">
    <property type="entry name" value="cobS"/>
    <property type="match status" value="1"/>
</dbReference>
<keyword evidence="7 19" id="KW-1003">Cell membrane</keyword>
<evidence type="ECO:0000256" key="16">
    <source>
        <dbReference type="ARBA" id="ARBA00032853"/>
    </source>
</evidence>
<evidence type="ECO:0000256" key="14">
    <source>
        <dbReference type="ARBA" id="ARBA00025228"/>
    </source>
</evidence>
<comment type="catalytic activity">
    <reaction evidence="17 19">
        <text>alpha-ribazole + adenosylcob(III)inamide-GDP = adenosylcob(III)alamin + GMP + H(+)</text>
        <dbReference type="Rhea" id="RHEA:16049"/>
        <dbReference type="ChEBI" id="CHEBI:10329"/>
        <dbReference type="ChEBI" id="CHEBI:15378"/>
        <dbReference type="ChEBI" id="CHEBI:18408"/>
        <dbReference type="ChEBI" id="CHEBI:58115"/>
        <dbReference type="ChEBI" id="CHEBI:60487"/>
        <dbReference type="EC" id="2.7.8.26"/>
    </reaction>
</comment>
<keyword evidence="21" id="KW-1185">Reference proteome</keyword>
<protein>
    <recommendedName>
        <fullName evidence="6 19">Adenosylcobinamide-GDP ribazoletransferase</fullName>
        <ecNumber evidence="5 19">2.7.8.26</ecNumber>
    </recommendedName>
    <alternativeName>
        <fullName evidence="16 19">Cobalamin synthase</fullName>
    </alternativeName>
    <alternativeName>
        <fullName evidence="15 19">Cobalamin-5'-phosphate synthase</fullName>
    </alternativeName>
</protein>
<evidence type="ECO:0000256" key="15">
    <source>
        <dbReference type="ARBA" id="ARBA00032605"/>
    </source>
</evidence>
<dbReference type="GO" id="GO:0051073">
    <property type="term" value="F:adenosylcobinamide-GDP ribazoletransferase activity"/>
    <property type="evidence" value="ECO:0007669"/>
    <property type="project" value="UniProtKB-EC"/>
</dbReference>
<dbReference type="Proteomes" id="UP001207918">
    <property type="component" value="Unassembled WGS sequence"/>
</dbReference>
<keyword evidence="11 19" id="KW-0460">Magnesium</keyword>
<evidence type="ECO:0000313" key="20">
    <source>
        <dbReference type="EMBL" id="MCW9708062.1"/>
    </source>
</evidence>
<keyword evidence="9 19" id="KW-0808">Transferase</keyword>
<keyword evidence="13 19" id="KW-0472">Membrane</keyword>
<evidence type="ECO:0000256" key="17">
    <source>
        <dbReference type="ARBA" id="ARBA00048623"/>
    </source>
</evidence>
<dbReference type="EC" id="2.7.8.26" evidence="5 19"/>
<dbReference type="RefSeq" id="WP_265766848.1">
    <property type="nucleotide sequence ID" value="NZ_JAGGJA010000010.1"/>
</dbReference>
<evidence type="ECO:0000256" key="5">
    <source>
        <dbReference type="ARBA" id="ARBA00013200"/>
    </source>
</evidence>
<dbReference type="Pfam" id="PF02654">
    <property type="entry name" value="CobS"/>
    <property type="match status" value="1"/>
</dbReference>
<dbReference type="NCBIfam" id="NF001277">
    <property type="entry name" value="PRK00235.1-3"/>
    <property type="match status" value="1"/>
</dbReference>
<comment type="pathway">
    <text evidence="3 19">Cofactor biosynthesis; adenosylcobalamin biosynthesis; adenosylcobalamin from cob(II)yrinate a,c-diamide: step 7/7.</text>
</comment>
<evidence type="ECO:0000256" key="10">
    <source>
        <dbReference type="ARBA" id="ARBA00022692"/>
    </source>
</evidence>
<feature type="transmembrane region" description="Helical" evidence="19">
    <location>
        <begin position="37"/>
        <end position="60"/>
    </location>
</feature>
<comment type="subcellular location">
    <subcellularLocation>
        <location evidence="2 19">Cell membrane</location>
        <topology evidence="2 19">Multi-pass membrane protein</topology>
    </subcellularLocation>
</comment>
<reference evidence="20 21" key="1">
    <citation type="submission" date="2021-03" db="EMBL/GenBank/DDBJ databases">
        <title>Aliifodinibius sp. nov., a new bacterium isolated from saline soil.</title>
        <authorList>
            <person name="Galisteo C."/>
            <person name="De La Haba R."/>
            <person name="Sanchez-Porro C."/>
            <person name="Ventosa A."/>
        </authorList>
    </citation>
    <scope>NUCLEOTIDE SEQUENCE [LARGE SCALE GENOMIC DNA]</scope>
    <source>
        <strain evidence="20 21">1BSP15-2V2</strain>
    </source>
</reference>
<evidence type="ECO:0000256" key="3">
    <source>
        <dbReference type="ARBA" id="ARBA00004663"/>
    </source>
</evidence>
<dbReference type="PANTHER" id="PTHR34148">
    <property type="entry name" value="ADENOSYLCOBINAMIDE-GDP RIBAZOLETRANSFERASE"/>
    <property type="match status" value="1"/>
</dbReference>
<keyword evidence="12 19" id="KW-1133">Transmembrane helix</keyword>
<keyword evidence="10 19" id="KW-0812">Transmembrane</keyword>
<evidence type="ECO:0000256" key="9">
    <source>
        <dbReference type="ARBA" id="ARBA00022679"/>
    </source>
</evidence>
<feature type="transmembrane region" description="Helical" evidence="19">
    <location>
        <begin position="200"/>
        <end position="218"/>
    </location>
</feature>
<sequence>MRRELQVFLTAVMFFTKIPCPKWVDHSPEYLNESARYFSLVGIIVGIIGAIIFWGSMYIFPQSIAVLLSMLATIWLTGAFHEDGLADMFDGFGGGWTKEQILGIMKDSRIGTFGVTGLTGILALKFVSLNELPAGVVPWLLIAGHATSRFLATTLIITHDYVRGEPSKAKPVAKQMTPTSVIVSGIFGLLPLLLVPHSGIWLALIPMIAVLLYLGQFFNKWIGGHTGDCSGATQQLTEVTFYLGAVVIWTFF</sequence>
<name>A0ABT3PQC0_9BACT</name>
<dbReference type="HAMAP" id="MF_00719">
    <property type="entry name" value="CobS"/>
    <property type="match status" value="1"/>
</dbReference>
<evidence type="ECO:0000256" key="11">
    <source>
        <dbReference type="ARBA" id="ARBA00022842"/>
    </source>
</evidence>
<dbReference type="InterPro" id="IPR003805">
    <property type="entry name" value="CobS"/>
</dbReference>
<evidence type="ECO:0000256" key="1">
    <source>
        <dbReference type="ARBA" id="ARBA00001946"/>
    </source>
</evidence>
<dbReference type="PANTHER" id="PTHR34148:SF1">
    <property type="entry name" value="ADENOSYLCOBINAMIDE-GDP RIBAZOLETRANSFERASE"/>
    <property type="match status" value="1"/>
</dbReference>
<comment type="cofactor">
    <cofactor evidence="1 19">
        <name>Mg(2+)</name>
        <dbReference type="ChEBI" id="CHEBI:18420"/>
    </cofactor>
</comment>
<evidence type="ECO:0000313" key="21">
    <source>
        <dbReference type="Proteomes" id="UP001207918"/>
    </source>
</evidence>
<gene>
    <name evidence="19" type="primary">cobS</name>
    <name evidence="20" type="ORF">J6I44_14445</name>
</gene>
<comment type="function">
    <text evidence="14 19">Joins adenosylcobinamide-GDP and alpha-ribazole to generate adenosylcobalamin (Ado-cobalamin). Also synthesizes adenosylcobalamin 5'-phosphate from adenosylcobinamide-GDP and alpha-ribazole 5'-phosphate.</text>
</comment>
<evidence type="ECO:0000256" key="13">
    <source>
        <dbReference type="ARBA" id="ARBA00023136"/>
    </source>
</evidence>
<accession>A0ABT3PQC0</accession>
<evidence type="ECO:0000256" key="4">
    <source>
        <dbReference type="ARBA" id="ARBA00010561"/>
    </source>
</evidence>
<proteinExistence type="inferred from homology"/>
<feature type="transmembrane region" description="Helical" evidence="19">
    <location>
        <begin position="136"/>
        <end position="157"/>
    </location>
</feature>
<evidence type="ECO:0000256" key="6">
    <source>
        <dbReference type="ARBA" id="ARBA00015850"/>
    </source>
</evidence>
<organism evidence="20 21">
    <name type="scientific">Fodinibius salsisoli</name>
    <dbReference type="NCBI Taxonomy" id="2820877"/>
    <lineage>
        <taxon>Bacteria</taxon>
        <taxon>Pseudomonadati</taxon>
        <taxon>Balneolota</taxon>
        <taxon>Balneolia</taxon>
        <taxon>Balneolales</taxon>
        <taxon>Balneolaceae</taxon>
        <taxon>Fodinibius</taxon>
    </lineage>
</organism>
<evidence type="ECO:0000256" key="18">
    <source>
        <dbReference type="ARBA" id="ARBA00049504"/>
    </source>
</evidence>
<feature type="transmembrane region" description="Helical" evidence="19">
    <location>
        <begin position="110"/>
        <end position="130"/>
    </location>
</feature>
<comment type="caution">
    <text evidence="20">The sequence shown here is derived from an EMBL/GenBank/DDBJ whole genome shotgun (WGS) entry which is preliminary data.</text>
</comment>
<evidence type="ECO:0000256" key="2">
    <source>
        <dbReference type="ARBA" id="ARBA00004651"/>
    </source>
</evidence>
<comment type="catalytic activity">
    <reaction evidence="18 19">
        <text>alpha-ribazole 5'-phosphate + adenosylcob(III)inamide-GDP = adenosylcob(III)alamin 5'-phosphate + GMP + H(+)</text>
        <dbReference type="Rhea" id="RHEA:23560"/>
        <dbReference type="ChEBI" id="CHEBI:15378"/>
        <dbReference type="ChEBI" id="CHEBI:57918"/>
        <dbReference type="ChEBI" id="CHEBI:58115"/>
        <dbReference type="ChEBI" id="CHEBI:60487"/>
        <dbReference type="ChEBI" id="CHEBI:60493"/>
        <dbReference type="EC" id="2.7.8.26"/>
    </reaction>
</comment>
<keyword evidence="8 19" id="KW-0169">Cobalamin biosynthesis</keyword>
<comment type="similarity">
    <text evidence="4 19">Belongs to the CobS family.</text>
</comment>
<dbReference type="EMBL" id="JAGGJA010000010">
    <property type="protein sequence ID" value="MCW9708062.1"/>
    <property type="molecule type" value="Genomic_DNA"/>
</dbReference>
<evidence type="ECO:0000256" key="19">
    <source>
        <dbReference type="HAMAP-Rule" id="MF_00719"/>
    </source>
</evidence>
<evidence type="ECO:0000256" key="8">
    <source>
        <dbReference type="ARBA" id="ARBA00022573"/>
    </source>
</evidence>